<evidence type="ECO:0000313" key="2">
    <source>
        <dbReference type="Proteomes" id="UP000785679"/>
    </source>
</evidence>
<keyword evidence="2" id="KW-1185">Reference proteome</keyword>
<accession>A0A8J8NYZ9</accession>
<comment type="caution">
    <text evidence="1">The sequence shown here is derived from an EMBL/GenBank/DDBJ whole genome shotgun (WGS) entry which is preliminary data.</text>
</comment>
<organism evidence="1 2">
    <name type="scientific">Halteria grandinella</name>
    <dbReference type="NCBI Taxonomy" id="5974"/>
    <lineage>
        <taxon>Eukaryota</taxon>
        <taxon>Sar</taxon>
        <taxon>Alveolata</taxon>
        <taxon>Ciliophora</taxon>
        <taxon>Intramacronucleata</taxon>
        <taxon>Spirotrichea</taxon>
        <taxon>Stichotrichia</taxon>
        <taxon>Sporadotrichida</taxon>
        <taxon>Halteriidae</taxon>
        <taxon>Halteria</taxon>
    </lineage>
</organism>
<gene>
    <name evidence="1" type="ORF">FGO68_gene12867</name>
</gene>
<name>A0A8J8NYZ9_HALGN</name>
<dbReference type="EMBL" id="RRYP01004680">
    <property type="protein sequence ID" value="TNV82676.1"/>
    <property type="molecule type" value="Genomic_DNA"/>
</dbReference>
<sequence length="125" mass="14745">MKGWEVKNSSMSSKVTHTLLLTECQMSLYRQMLTLKPLFIYIHLPDSVKEAAHFRTKDSRRILDQRLKKRYSQQLSFLEDDSLGERHNQIDIHELNQQTENNRFPGKKSYIFGYLISPSNLVSQK</sequence>
<proteinExistence type="predicted"/>
<dbReference type="AlphaFoldDB" id="A0A8J8NYZ9"/>
<reference evidence="1" key="1">
    <citation type="submission" date="2019-06" db="EMBL/GenBank/DDBJ databases">
        <authorList>
            <person name="Zheng W."/>
        </authorList>
    </citation>
    <scope>NUCLEOTIDE SEQUENCE</scope>
    <source>
        <strain evidence="1">QDHG01</strain>
    </source>
</reference>
<dbReference type="Proteomes" id="UP000785679">
    <property type="component" value="Unassembled WGS sequence"/>
</dbReference>
<protein>
    <submittedName>
        <fullName evidence="1">Uncharacterized protein</fullName>
    </submittedName>
</protein>
<evidence type="ECO:0000313" key="1">
    <source>
        <dbReference type="EMBL" id="TNV82676.1"/>
    </source>
</evidence>